<dbReference type="EMBL" id="AP023287">
    <property type="protein sequence ID" value="BCI53455.1"/>
    <property type="molecule type" value="Genomic_DNA"/>
</dbReference>
<gene>
    <name evidence="1" type="ORF">NIIDNTM18_27330</name>
</gene>
<evidence type="ECO:0000313" key="2">
    <source>
        <dbReference type="Proteomes" id="UP000515734"/>
    </source>
</evidence>
<evidence type="ECO:0000313" key="1">
    <source>
        <dbReference type="EMBL" id="BCI53455.1"/>
    </source>
</evidence>
<dbReference type="Gene3D" id="3.30.530.20">
    <property type="match status" value="1"/>
</dbReference>
<reference evidence="1 2" key="1">
    <citation type="submission" date="2020-07" db="EMBL/GenBank/DDBJ databases">
        <title>Complete genome sequence of Mycolicibacterium litorale like strain isolated from cardiac implantable electronic device infection.</title>
        <authorList>
            <person name="Fukano H."/>
            <person name="Miyama H."/>
            <person name="Hoshino Y."/>
        </authorList>
    </citation>
    <scope>NUCLEOTIDE SEQUENCE [LARGE SCALE GENOMIC DNA]</scope>
    <source>
        <strain evidence="1 2">NIIDNTM18</strain>
    </source>
</reference>
<dbReference type="SUPFAM" id="SSF55961">
    <property type="entry name" value="Bet v1-like"/>
    <property type="match status" value="1"/>
</dbReference>
<organism evidence="1 2">
    <name type="scientific">Mycolicibacterium litorale</name>
    <dbReference type="NCBI Taxonomy" id="758802"/>
    <lineage>
        <taxon>Bacteria</taxon>
        <taxon>Bacillati</taxon>
        <taxon>Actinomycetota</taxon>
        <taxon>Actinomycetes</taxon>
        <taxon>Mycobacteriales</taxon>
        <taxon>Mycobacteriaceae</taxon>
        <taxon>Mycolicibacterium</taxon>
    </lineage>
</organism>
<protein>
    <recommendedName>
        <fullName evidence="3">Polyketide cyclase/dehydrase/lipid transport protein</fullName>
    </recommendedName>
</protein>
<sequence length="89" mass="9520">MKGGPATTSTITDINEPRSWVGVSRFPGLTMTYEHTIEDVEDGTVLTERVIMDGPLAGIAGQLMGKNLKKTFAGTTGRIAELAEARIAR</sequence>
<dbReference type="InterPro" id="IPR023393">
    <property type="entry name" value="START-like_dom_sf"/>
</dbReference>
<accession>A0A6S6P4L0</accession>
<evidence type="ECO:0008006" key="3">
    <source>
        <dbReference type="Google" id="ProtNLM"/>
    </source>
</evidence>
<dbReference type="AlphaFoldDB" id="A0A6S6P4L0"/>
<proteinExistence type="predicted"/>
<dbReference type="Proteomes" id="UP000515734">
    <property type="component" value="Chromosome"/>
</dbReference>
<name>A0A6S6P4L0_9MYCO</name>